<gene>
    <name evidence="2" type="ORF">J2Y00_002025</name>
</gene>
<organism evidence="2 3">
    <name type="scientific">Deinococcus soli</name>
    <name type="common">ex Cha et al. 2016</name>
    <dbReference type="NCBI Taxonomy" id="1309411"/>
    <lineage>
        <taxon>Bacteria</taxon>
        <taxon>Thermotogati</taxon>
        <taxon>Deinococcota</taxon>
        <taxon>Deinococci</taxon>
        <taxon>Deinococcales</taxon>
        <taxon>Deinococcaceae</taxon>
        <taxon>Deinococcus</taxon>
    </lineage>
</organism>
<comment type="caution">
    <text evidence="2">The sequence shown here is derived from an EMBL/GenBank/DDBJ whole genome shotgun (WGS) entry which is preliminary data.</text>
</comment>
<evidence type="ECO:0000256" key="1">
    <source>
        <dbReference type="SAM" id="MobiDB-lite"/>
    </source>
</evidence>
<dbReference type="Proteomes" id="UP001185331">
    <property type="component" value="Unassembled WGS sequence"/>
</dbReference>
<sequence>MSAPNRKHDLRISFTATNTEVRSVDPIRLEGELVDIIASYGSDGQEVLFLVTPPYPRHLDHVPLTVRQAARLAVSHARHVLTADSDMTAHASRPFARTGSAPTRAEAPLLTEADSRPTPR</sequence>
<reference evidence="2" key="1">
    <citation type="submission" date="2023-07" db="EMBL/GenBank/DDBJ databases">
        <title>Sorghum-associated microbial communities from plants grown in Nebraska, USA.</title>
        <authorList>
            <person name="Schachtman D."/>
        </authorList>
    </citation>
    <scope>NUCLEOTIDE SEQUENCE</scope>
    <source>
        <strain evidence="2">BE330</strain>
    </source>
</reference>
<proteinExistence type="predicted"/>
<protein>
    <submittedName>
        <fullName evidence="2">Uncharacterized protein</fullName>
    </submittedName>
</protein>
<name>A0AAE3XDF7_9DEIO</name>
<dbReference type="AlphaFoldDB" id="A0AAE3XDF7"/>
<feature type="region of interest" description="Disordered" evidence="1">
    <location>
        <begin position="85"/>
        <end position="120"/>
    </location>
</feature>
<evidence type="ECO:0000313" key="2">
    <source>
        <dbReference type="EMBL" id="MDR6218462.1"/>
    </source>
</evidence>
<dbReference type="EMBL" id="JAVDQK010000004">
    <property type="protein sequence ID" value="MDR6218462.1"/>
    <property type="molecule type" value="Genomic_DNA"/>
</dbReference>
<evidence type="ECO:0000313" key="3">
    <source>
        <dbReference type="Proteomes" id="UP001185331"/>
    </source>
</evidence>
<accession>A0AAE3XDF7</accession>
<dbReference type="RefSeq" id="WP_309854969.1">
    <property type="nucleotide sequence ID" value="NZ_JAVDQJ010000005.1"/>
</dbReference>